<comment type="caution">
    <text evidence="1">The sequence shown here is derived from an EMBL/GenBank/DDBJ whole genome shotgun (WGS) entry which is preliminary data.</text>
</comment>
<protein>
    <submittedName>
        <fullName evidence="1">Uncharacterized protein</fullName>
    </submittedName>
</protein>
<dbReference type="Proteomes" id="UP000822476">
    <property type="component" value="Unassembled WGS sequence"/>
</dbReference>
<dbReference type="AlphaFoldDB" id="A0A8S9YYF1"/>
<keyword evidence="2" id="KW-1185">Reference proteome</keyword>
<reference evidence="1" key="1">
    <citation type="submission" date="2019-07" db="EMBL/GenBank/DDBJ databases">
        <title>Annotation for the trematode Paragonimus miyazaki's.</title>
        <authorList>
            <person name="Choi Y.-J."/>
        </authorList>
    </citation>
    <scope>NUCLEOTIDE SEQUENCE</scope>
    <source>
        <strain evidence="1">Japan</strain>
    </source>
</reference>
<organism evidence="1 2">
    <name type="scientific">Paragonimus skrjabini miyazakii</name>
    <dbReference type="NCBI Taxonomy" id="59628"/>
    <lineage>
        <taxon>Eukaryota</taxon>
        <taxon>Metazoa</taxon>
        <taxon>Spiralia</taxon>
        <taxon>Lophotrochozoa</taxon>
        <taxon>Platyhelminthes</taxon>
        <taxon>Trematoda</taxon>
        <taxon>Digenea</taxon>
        <taxon>Plagiorchiida</taxon>
        <taxon>Troglotremata</taxon>
        <taxon>Troglotrematidae</taxon>
        <taxon>Paragonimus</taxon>
    </lineage>
</organism>
<proteinExistence type="predicted"/>
<evidence type="ECO:0000313" key="2">
    <source>
        <dbReference type="Proteomes" id="UP000822476"/>
    </source>
</evidence>
<name>A0A8S9YYF1_9TREM</name>
<accession>A0A8S9YYF1</accession>
<sequence>MTTCPPKMSDYSLDNYRMMAYLIVDTSDSLQAIVQGICNSFENTGSQCCNNLTVRINVHYRDGSLPGQLSSECNNDISCFCKFIELYSQNSYVIFPLDGYALSNNQQFITGRSFSMVLRGLLIVTI</sequence>
<gene>
    <name evidence="1" type="ORF">EG68_04348</name>
</gene>
<evidence type="ECO:0000313" key="1">
    <source>
        <dbReference type="EMBL" id="KAF7258230.1"/>
    </source>
</evidence>
<dbReference type="EMBL" id="JTDE01001861">
    <property type="protein sequence ID" value="KAF7258230.1"/>
    <property type="molecule type" value="Genomic_DNA"/>
</dbReference>